<name>A0A556RW50_9GAMM</name>
<comment type="caution">
    <text evidence="1">The sequence shown here is derived from an EMBL/GenBank/DDBJ whole genome shotgun (WGS) entry which is preliminary data.</text>
</comment>
<dbReference type="EMBL" id="VMHM01000018">
    <property type="protein sequence ID" value="TSJ93074.1"/>
    <property type="molecule type" value="Genomic_DNA"/>
</dbReference>
<dbReference type="AlphaFoldDB" id="A0A556RW50"/>
<gene>
    <name evidence="1" type="ORF">FPQ15_12535</name>
</gene>
<proteinExistence type="predicted"/>
<dbReference type="Proteomes" id="UP000319483">
    <property type="component" value="Unassembled WGS sequence"/>
</dbReference>
<protein>
    <submittedName>
        <fullName evidence="1">Uncharacterized protein</fullName>
    </submittedName>
</protein>
<organism evidence="1 2">
    <name type="scientific">Gilliamella apicola</name>
    <dbReference type="NCBI Taxonomy" id="1196095"/>
    <lineage>
        <taxon>Bacteria</taxon>
        <taxon>Pseudomonadati</taxon>
        <taxon>Pseudomonadota</taxon>
        <taxon>Gammaproteobacteria</taxon>
        <taxon>Orbales</taxon>
        <taxon>Orbaceae</taxon>
        <taxon>Gilliamella</taxon>
    </lineage>
</organism>
<accession>A0A556RW50</accession>
<reference evidence="1 2" key="1">
    <citation type="submission" date="2019-07" db="EMBL/GenBank/DDBJ databases">
        <title>Gilliamella genomes.</title>
        <authorList>
            <person name="Zheng H."/>
        </authorList>
    </citation>
    <scope>NUCLEOTIDE SEQUENCE [LARGE SCALE GENOMIC DNA]</scope>
    <source>
        <strain evidence="1 2">W8127</strain>
    </source>
</reference>
<dbReference type="RefSeq" id="WP_144093112.1">
    <property type="nucleotide sequence ID" value="NZ_VMHM01000018.1"/>
</dbReference>
<evidence type="ECO:0000313" key="2">
    <source>
        <dbReference type="Proteomes" id="UP000319483"/>
    </source>
</evidence>
<sequence>MSIKNIFYFIFNLLLLSFTVKADVFNRQDVSTITINRIHRFNYEKSLIIKITTDSIIIPHGFCNDKECSRDGSEIEYLGHHDIFKFVPKQYLTSSHYINPMTYDGMGTTKLEICILDGRCHSWNYGESDDKEMILFYDKLNEIISGKSEYQFHPKNIPPMPKVIFDKKNLTSINLYQLIAYPFHEVLLYTITADSITEYPSKICHLNIGKLQCRVLSKSIQYQDKYNIFKSFPNLFLSGSNFIDLRKYGGGYINDDRLFKIEGCFTDGHCNIWDLYIGDREIDSFFNRYHDDITNRYNDDDTKEFQSKITQLYYDTVRSNLKFNSKKTKE</sequence>
<evidence type="ECO:0000313" key="1">
    <source>
        <dbReference type="EMBL" id="TSJ93074.1"/>
    </source>
</evidence>